<dbReference type="AlphaFoldDB" id="A0A5J4KS60"/>
<sequence length="76" mass="8852">MRSNPQNVRFADLCVVCDYYFGTARQKGTSHGIYKTPWQWDPRINIQNNRGKANAYQVKQLLKAIEILEVNHGTER</sequence>
<accession>A0A5J4KS60</accession>
<protein>
    <submittedName>
        <fullName evidence="1">Toxin HicA</fullName>
    </submittedName>
</protein>
<comment type="caution">
    <text evidence="1">The sequence shown here is derived from an EMBL/GenBank/DDBJ whole genome shotgun (WGS) entry which is preliminary data.</text>
</comment>
<proteinExistence type="predicted"/>
<reference evidence="1" key="1">
    <citation type="submission" date="2019-10" db="EMBL/GenBank/DDBJ databases">
        <title>Metagenomic sequencing of thiosulfate-disproportionating enrichment culture.</title>
        <authorList>
            <person name="Umezawa K."/>
            <person name="Kojima H."/>
            <person name="Fukui M."/>
        </authorList>
    </citation>
    <scope>NUCLEOTIDE SEQUENCE</scope>
    <source>
        <strain evidence="1">45J</strain>
    </source>
</reference>
<gene>
    <name evidence="1" type="ORF">A45J_0244</name>
</gene>
<evidence type="ECO:0000313" key="1">
    <source>
        <dbReference type="EMBL" id="GER92528.1"/>
    </source>
</evidence>
<name>A0A5J4KS60_9ZZZZ</name>
<organism evidence="1">
    <name type="scientific">hot springs metagenome</name>
    <dbReference type="NCBI Taxonomy" id="433727"/>
    <lineage>
        <taxon>unclassified sequences</taxon>
        <taxon>metagenomes</taxon>
        <taxon>ecological metagenomes</taxon>
    </lineage>
</organism>
<dbReference type="EMBL" id="BLAB01000001">
    <property type="protein sequence ID" value="GER92528.1"/>
    <property type="molecule type" value="Genomic_DNA"/>
</dbReference>